<dbReference type="PATRIC" id="fig|1303.82.peg.42"/>
<organism evidence="1 2">
    <name type="scientific">Streptococcus oralis</name>
    <dbReference type="NCBI Taxonomy" id="1303"/>
    <lineage>
        <taxon>Bacteria</taxon>
        <taxon>Bacillati</taxon>
        <taxon>Bacillota</taxon>
        <taxon>Bacilli</taxon>
        <taxon>Lactobacillales</taxon>
        <taxon>Streptococcaceae</taxon>
        <taxon>Streptococcus</taxon>
    </lineage>
</organism>
<protein>
    <submittedName>
        <fullName evidence="1">Uncharacterized protein</fullName>
    </submittedName>
</protein>
<accession>A0A139Q1W1</accession>
<gene>
    <name evidence="1" type="ORF">SORDD27_00038</name>
</gene>
<reference evidence="1 2" key="1">
    <citation type="submission" date="2016-01" db="EMBL/GenBank/DDBJ databases">
        <title>Highly variable Streptococcus oralis are common among viridans streptococci isolated from primates.</title>
        <authorList>
            <person name="Denapaite D."/>
            <person name="Rieger M."/>
            <person name="Koendgen S."/>
            <person name="Brueckner R."/>
            <person name="Ochigava I."/>
            <person name="Kappeler P."/>
            <person name="Maetz-Rensing K."/>
            <person name="Leendertz F."/>
            <person name="Hakenbeck R."/>
        </authorList>
    </citation>
    <scope>NUCLEOTIDE SEQUENCE [LARGE SCALE GENOMIC DNA]</scope>
    <source>
        <strain evidence="1 2">DD27</strain>
    </source>
</reference>
<sequence length="188" mass="21979">MPSIIEEIPMKIFEGIKEVCHLCGRKLQEYQRKVQIEENQKNWNRFLDSTQNVLVELVKENIQENQFAYTLVPIYEAQEVVQADGSKSVQRVHVADERVPIGTMDNQGIQEFGARCVVFRFQIFGEIDPDALLRIKDTWIFYLNKYALHGIADLYVKNGLRYLVFIICNESDRRTIKGALFKLKHPWS</sequence>
<dbReference type="RefSeq" id="WP_061426624.1">
    <property type="nucleotide sequence ID" value="NZ_KQ970235.1"/>
</dbReference>
<comment type="caution">
    <text evidence="1">The sequence shown here is derived from an EMBL/GenBank/DDBJ whole genome shotgun (WGS) entry which is preliminary data.</text>
</comment>
<dbReference type="AlphaFoldDB" id="A0A139Q1W1"/>
<evidence type="ECO:0000313" key="1">
    <source>
        <dbReference type="EMBL" id="KXT96533.1"/>
    </source>
</evidence>
<dbReference type="EMBL" id="LQNZ01000001">
    <property type="protein sequence ID" value="KXT96533.1"/>
    <property type="molecule type" value="Genomic_DNA"/>
</dbReference>
<evidence type="ECO:0000313" key="2">
    <source>
        <dbReference type="Proteomes" id="UP000072363"/>
    </source>
</evidence>
<dbReference type="Proteomes" id="UP000072363">
    <property type="component" value="Unassembled WGS sequence"/>
</dbReference>
<proteinExistence type="predicted"/>
<name>A0A139Q1W1_STROR</name>